<organism evidence="1 2">
    <name type="scientific">Violaceomyces palustris</name>
    <dbReference type="NCBI Taxonomy" id="1673888"/>
    <lineage>
        <taxon>Eukaryota</taxon>
        <taxon>Fungi</taxon>
        <taxon>Dikarya</taxon>
        <taxon>Basidiomycota</taxon>
        <taxon>Ustilaginomycotina</taxon>
        <taxon>Ustilaginomycetes</taxon>
        <taxon>Violaceomycetales</taxon>
        <taxon>Violaceomycetaceae</taxon>
        <taxon>Violaceomyces</taxon>
    </lineage>
</organism>
<dbReference type="Proteomes" id="UP000245626">
    <property type="component" value="Unassembled WGS sequence"/>
</dbReference>
<name>A0ACD0P1H5_9BASI</name>
<dbReference type="EMBL" id="KZ819809">
    <property type="protein sequence ID" value="PWN51902.1"/>
    <property type="molecule type" value="Genomic_DNA"/>
</dbReference>
<proteinExistence type="predicted"/>
<gene>
    <name evidence="1" type="ORF">IE53DRAFT_30258</name>
</gene>
<keyword evidence="2" id="KW-1185">Reference proteome</keyword>
<sequence>MDPNTWSTHSNQASDSGPSNWYGQPNQMDLGAMPSFLPPGPLPQAPNSQSLNGGWDASSFDHLFAGTNQTFEPIQMPSSFYSTSGSSLASALDFSKGPNVPADPGFPMSDFTASSSFAPNYGLPFDPNGAYGMAPPEQKPTRSPPTLAQVFGASRAVATRLEQKPLAQTTSSSSTSDPASKPRSASPSASPTTTPPKPEAAKVRTPGSASQVYAEVTSLNAAAPRRPKESLLLPSARALLAPSVIERNPKDAARKLIDLLSEKSKDGKFSGPRPTTCEERTEIIELAEGSGINPNCSTADRLKYLDSWVGDGNGRAILGSWLAQATPPKSATTVDTSVKYRKSLSPLLALLRRSPMKLAYLQDEVGLGKLVTAVAKRSTKELYRSAALGIKEKWSKLVKIPTAPNKAVEATSKPNGTAVKAIGSSLNGVTGKRAASSLPESSDASVKKPKVAPLSSSSSHTNAGATASSKTTAAGAAKPRVGAVKADSSFFGSAKPAPLALKRPLSGPGSNAAKRVALPGAGSNPSSSSLSSSATAAAAAPPKPRLNFMDIIESQDAAKSSQSAKQEMGAKGKKKGKKSVRWKEDDKLVQVRMIEVAIYEDDQDGGLTTGGVSEKGIGDLDHEEGDALRHAHMEMEEAIDWYPPREVLIVHPESEPNPEKGCESSEARVEVIGAEAKGDDVPSPATPTTPTGSPPPSLYTESKEMTVGDYVQPFDFFDQEAYSGDDSAGGSVAITATGPEATQDMLVDSSPSAAAGASTSGLPVSDILAKLGTVMSGASQPLSDSMTPSHSSSDHQASTSASTATAAAPINLDINLLQSILRNANANSSSSSATTTTTTSVPPTGPRNASANNVVTTGTGLSPNVLGLLANLSSSFGGAGGRDPTREEQLSQEEAPEADDYWNRTYRNNPPPRPLLGGQPNFQLQQDQQHHHHHHQQPGWVEPHHQAQPWQNQQQQPSGPGMAKGLALQPIEPTLGGPNAPPCKWWKAGRCRFASSCNFSHIGPKD</sequence>
<reference evidence="1 2" key="1">
    <citation type="journal article" date="2018" name="Mol. Biol. Evol.">
        <title>Broad Genomic Sampling Reveals a Smut Pathogenic Ancestry of the Fungal Clade Ustilaginomycotina.</title>
        <authorList>
            <person name="Kijpornyongpan T."/>
            <person name="Mondo S.J."/>
            <person name="Barry K."/>
            <person name="Sandor L."/>
            <person name="Lee J."/>
            <person name="Lipzen A."/>
            <person name="Pangilinan J."/>
            <person name="LaButti K."/>
            <person name="Hainaut M."/>
            <person name="Henrissat B."/>
            <person name="Grigoriev I.V."/>
            <person name="Spatafora J.W."/>
            <person name="Aime M.C."/>
        </authorList>
    </citation>
    <scope>NUCLEOTIDE SEQUENCE [LARGE SCALE GENOMIC DNA]</scope>
    <source>
        <strain evidence="1 2">SA 807</strain>
    </source>
</reference>
<evidence type="ECO:0000313" key="2">
    <source>
        <dbReference type="Proteomes" id="UP000245626"/>
    </source>
</evidence>
<evidence type="ECO:0000313" key="1">
    <source>
        <dbReference type="EMBL" id="PWN51902.1"/>
    </source>
</evidence>
<protein>
    <submittedName>
        <fullName evidence="1">Uncharacterized protein</fullName>
    </submittedName>
</protein>
<accession>A0ACD0P1H5</accession>